<gene>
    <name evidence="1" type="ORF">MM415B05246_0001</name>
</gene>
<dbReference type="AlphaFoldDB" id="A0A6M3LQ61"/>
<accession>A0A6M3LQ61</accession>
<proteinExistence type="predicted"/>
<organism evidence="1">
    <name type="scientific">viral metagenome</name>
    <dbReference type="NCBI Taxonomy" id="1070528"/>
    <lineage>
        <taxon>unclassified sequences</taxon>
        <taxon>metagenomes</taxon>
        <taxon>organismal metagenomes</taxon>
    </lineage>
</organism>
<protein>
    <submittedName>
        <fullName evidence="1">Putative ATPase domain containing protein</fullName>
    </submittedName>
</protein>
<sequence>MTPLDVVKATDLSYGKGFYVSALLTGPAGSGKTTGALSMPGRKLLLDSDQGREVTMGRQDVDIVSISEPDPASPRGWLDAQKIRKEISSQVARGVFPYDVVIDDSITRKYELGLLYVMLMDSKRGDGGTPVSSHWMAQKKEMMVDLEFYIHAPFHYIATVHEVAEKDELLGSIQYWPAITGKDSERVVRRFREVYHCFSVIKGGGEDARAEFKWRTMKEAQREYLKSSMNTDQKYWGAVVPQDFRALITKRGIKLVQKEAPSEKTSDKSASV</sequence>
<dbReference type="Pfam" id="PF13479">
    <property type="entry name" value="AAA_24"/>
    <property type="match status" value="1"/>
</dbReference>
<name>A0A6M3LQ61_9ZZZZ</name>
<dbReference type="EMBL" id="MT143335">
    <property type="protein sequence ID" value="QJA95682.1"/>
    <property type="molecule type" value="Genomic_DNA"/>
</dbReference>
<reference evidence="1" key="1">
    <citation type="submission" date="2020-03" db="EMBL/GenBank/DDBJ databases">
        <title>The deep terrestrial virosphere.</title>
        <authorList>
            <person name="Holmfeldt K."/>
            <person name="Nilsson E."/>
            <person name="Simone D."/>
            <person name="Lopez-Fernandez M."/>
            <person name="Wu X."/>
            <person name="de Brujin I."/>
            <person name="Lundin D."/>
            <person name="Andersson A."/>
            <person name="Bertilsson S."/>
            <person name="Dopson M."/>
        </authorList>
    </citation>
    <scope>NUCLEOTIDE SEQUENCE</scope>
    <source>
        <strain evidence="1">MM415B05246</strain>
    </source>
</reference>
<evidence type="ECO:0000313" key="1">
    <source>
        <dbReference type="EMBL" id="QJA95682.1"/>
    </source>
</evidence>